<keyword evidence="3" id="KW-0436">Ligase</keyword>
<dbReference type="SUPFAM" id="SSF55931">
    <property type="entry name" value="Glutamine synthetase/guanido kinase"/>
    <property type="match status" value="1"/>
</dbReference>
<feature type="region of interest" description="Disordered" evidence="9">
    <location>
        <begin position="1"/>
        <end position="30"/>
    </location>
</feature>
<evidence type="ECO:0000256" key="7">
    <source>
        <dbReference type="PROSITE-ProRule" id="PRU01331"/>
    </source>
</evidence>
<name>V4QV93_9HYPH</name>
<feature type="domain" description="GS catalytic" evidence="10">
    <location>
        <begin position="156"/>
        <end position="489"/>
    </location>
</feature>
<evidence type="ECO:0000256" key="3">
    <source>
        <dbReference type="ARBA" id="ARBA00022598"/>
    </source>
</evidence>
<dbReference type="SUPFAM" id="SSF54368">
    <property type="entry name" value="Glutamine synthetase, N-terminal domain"/>
    <property type="match status" value="1"/>
</dbReference>
<organism evidence="11 12">
    <name type="scientific">Lutibaculum baratangense AMV1</name>
    <dbReference type="NCBI Taxonomy" id="631454"/>
    <lineage>
        <taxon>Bacteria</taxon>
        <taxon>Pseudomonadati</taxon>
        <taxon>Pseudomonadota</taxon>
        <taxon>Alphaproteobacteria</taxon>
        <taxon>Hyphomicrobiales</taxon>
        <taxon>Tepidamorphaceae</taxon>
        <taxon>Lutibaculum</taxon>
    </lineage>
</organism>
<dbReference type="PANTHER" id="PTHR43785:SF3">
    <property type="entry name" value="GS CATALYTIC DOMAIN-CONTAINING PROTEIN"/>
    <property type="match status" value="1"/>
</dbReference>
<dbReference type="PROSITE" id="PS51987">
    <property type="entry name" value="GS_CATALYTIC"/>
    <property type="match status" value="1"/>
</dbReference>
<evidence type="ECO:0000256" key="9">
    <source>
        <dbReference type="SAM" id="MobiDB-lite"/>
    </source>
</evidence>
<evidence type="ECO:0000256" key="5">
    <source>
        <dbReference type="ARBA" id="ARBA00022840"/>
    </source>
</evidence>
<comment type="cofactor">
    <cofactor evidence="1">
        <name>Mg(2+)</name>
        <dbReference type="ChEBI" id="CHEBI:18420"/>
    </cofactor>
</comment>
<dbReference type="STRING" id="631454.N177_2917"/>
<dbReference type="SMART" id="SM01230">
    <property type="entry name" value="Gln-synt_C"/>
    <property type="match status" value="1"/>
</dbReference>
<dbReference type="Gene3D" id="3.10.20.70">
    <property type="entry name" value="Glutamine synthetase, N-terminal domain"/>
    <property type="match status" value="1"/>
</dbReference>
<keyword evidence="6" id="KW-0460">Magnesium</keyword>
<dbReference type="FunFam" id="3.30.590.10:FF:000005">
    <property type="entry name" value="Probable glutamine synthetase"/>
    <property type="match status" value="1"/>
</dbReference>
<dbReference type="PROSITE" id="PS00181">
    <property type="entry name" value="GLNA_ATP"/>
    <property type="match status" value="1"/>
</dbReference>
<protein>
    <submittedName>
        <fullName evidence="11">Glutamine synthetase family protein</fullName>
    </submittedName>
</protein>
<dbReference type="GO" id="GO:0004356">
    <property type="term" value="F:glutamine synthetase activity"/>
    <property type="evidence" value="ECO:0007669"/>
    <property type="project" value="InterPro"/>
</dbReference>
<gene>
    <name evidence="11" type="ORF">N177_2917</name>
</gene>
<dbReference type="AlphaFoldDB" id="V4QV93"/>
<evidence type="ECO:0000313" key="11">
    <source>
        <dbReference type="EMBL" id="ESR23687.1"/>
    </source>
</evidence>
<dbReference type="EMBL" id="AWXZ01000038">
    <property type="protein sequence ID" value="ESR23687.1"/>
    <property type="molecule type" value="Genomic_DNA"/>
</dbReference>
<keyword evidence="4" id="KW-0547">Nucleotide-binding</keyword>
<dbReference type="PATRIC" id="fig|631454.5.peg.2880"/>
<reference evidence="11 12" key="1">
    <citation type="journal article" date="2014" name="Genome Announc.">
        <title>Draft Genome Sequence of Lutibaculum baratangense Strain AMV1T, Isolated from a Mud Volcano in Andamans, India.</title>
        <authorList>
            <person name="Singh A."/>
            <person name="Sreenivas A."/>
            <person name="Sathyanarayana Reddy G."/>
            <person name="Pinnaka A.K."/>
            <person name="Shivaji S."/>
        </authorList>
    </citation>
    <scope>NUCLEOTIDE SEQUENCE [LARGE SCALE GENOMIC DNA]</scope>
    <source>
        <strain evidence="11 12">AMV1</strain>
    </source>
</reference>
<dbReference type="InterPro" id="IPR008146">
    <property type="entry name" value="Gln_synth_cat_dom"/>
</dbReference>
<dbReference type="InterPro" id="IPR027303">
    <property type="entry name" value="Gln_synth_gly_rich_site"/>
</dbReference>
<evidence type="ECO:0000256" key="4">
    <source>
        <dbReference type="ARBA" id="ARBA00022741"/>
    </source>
</evidence>
<evidence type="ECO:0000313" key="12">
    <source>
        <dbReference type="Proteomes" id="UP000017819"/>
    </source>
</evidence>
<dbReference type="Gene3D" id="3.30.590.10">
    <property type="entry name" value="Glutamine synthetase/guanido kinase, catalytic domain"/>
    <property type="match status" value="1"/>
</dbReference>
<dbReference type="eggNOG" id="COG0174">
    <property type="taxonomic scope" value="Bacteria"/>
</dbReference>
<dbReference type="GO" id="GO:0006542">
    <property type="term" value="P:glutamine biosynthetic process"/>
    <property type="evidence" value="ECO:0007669"/>
    <property type="project" value="InterPro"/>
</dbReference>
<dbReference type="InterPro" id="IPR036651">
    <property type="entry name" value="Gln_synt_N_sf"/>
</dbReference>
<dbReference type="GO" id="GO:0006598">
    <property type="term" value="P:polyamine catabolic process"/>
    <property type="evidence" value="ECO:0007669"/>
    <property type="project" value="TreeGrafter"/>
</dbReference>
<comment type="caution">
    <text evidence="11">The sequence shown here is derived from an EMBL/GenBank/DDBJ whole genome shotgun (WGS) entry which is preliminary data.</text>
</comment>
<keyword evidence="5" id="KW-0067">ATP-binding</keyword>
<evidence type="ECO:0000256" key="2">
    <source>
        <dbReference type="ARBA" id="ARBA00009897"/>
    </source>
</evidence>
<dbReference type="PANTHER" id="PTHR43785">
    <property type="entry name" value="GAMMA-GLUTAMYLPUTRESCINE SYNTHETASE"/>
    <property type="match status" value="1"/>
</dbReference>
<dbReference type="InterPro" id="IPR014746">
    <property type="entry name" value="Gln_synth/guanido_kin_cat_dom"/>
</dbReference>
<evidence type="ECO:0000259" key="10">
    <source>
        <dbReference type="PROSITE" id="PS51987"/>
    </source>
</evidence>
<evidence type="ECO:0000256" key="8">
    <source>
        <dbReference type="RuleBase" id="RU000384"/>
    </source>
</evidence>
<proteinExistence type="inferred from homology"/>
<sequence>MITKSPLTRAGGGSGARERGAPGGGMATRRVEKRAVESLRGVRTADEARAWMAARRVEEVECLVPDVAGVPRGKLMPAGKFLDGAAMTMPGSIFFQTISGDYPDLTGIDVIDPADGDLVFVPDYSTLCLTPWEQDPTAQIIHDAVHRDGRPVELSPRHVLRRVISFFEEQGWHPVVAPEIEFYLVKPNTDPDYPLEPPVGRSGRAEFGRSSYSITAMNEFDPLFDDIYSFTADQGLEIETLIHEEGAAQMEINLRHGDALDLADQVFMFKRTIREAALRHDIYATFMAKPIAREPGSAMHIHQSIVDAKGENIFSGPDGEATDTFYSYIAGLQTYLPAVMAMMAPHVNSYRRLLRYTAAPINIQWGHDNRTVGIRVPYSSPAARRIENRVPSSDANPYLAIAASLACGWLGIKEGLKPTEPIEGSARHLPYDLPRGLLEAVALFEECEPLAELFGEGFVKVFSRIKQEEFETFMRVISPWEREYLLMNV</sequence>
<accession>V4QV93</accession>
<keyword evidence="12" id="KW-1185">Reference proteome</keyword>
<dbReference type="Proteomes" id="UP000017819">
    <property type="component" value="Unassembled WGS sequence"/>
</dbReference>
<evidence type="ECO:0000256" key="1">
    <source>
        <dbReference type="ARBA" id="ARBA00001946"/>
    </source>
</evidence>
<evidence type="ECO:0000256" key="6">
    <source>
        <dbReference type="ARBA" id="ARBA00022842"/>
    </source>
</evidence>
<dbReference type="Pfam" id="PF00120">
    <property type="entry name" value="Gln-synt_C"/>
    <property type="match status" value="1"/>
</dbReference>
<dbReference type="GO" id="GO:0005524">
    <property type="term" value="F:ATP binding"/>
    <property type="evidence" value="ECO:0007669"/>
    <property type="project" value="UniProtKB-KW"/>
</dbReference>
<feature type="compositionally biased region" description="Gly residues" evidence="9">
    <location>
        <begin position="10"/>
        <end position="26"/>
    </location>
</feature>
<comment type="similarity">
    <text evidence="2 7 8">Belongs to the glutamine synthetase family.</text>
</comment>